<dbReference type="EMBL" id="JBHLTP010000005">
    <property type="protein sequence ID" value="MFC0523637.1"/>
    <property type="molecule type" value="Genomic_DNA"/>
</dbReference>
<name>A0ABV6LMV1_9BACI</name>
<keyword evidence="7" id="KW-1185">Reference proteome</keyword>
<dbReference type="Gene3D" id="3.50.50.60">
    <property type="entry name" value="FAD/NAD(P)-binding domain"/>
    <property type="match status" value="1"/>
</dbReference>
<dbReference type="InterPro" id="IPR036188">
    <property type="entry name" value="FAD/NAD-bd_sf"/>
</dbReference>
<organism evidence="6 7">
    <name type="scientific">Pontibacillus salicampi</name>
    <dbReference type="NCBI Taxonomy" id="1449801"/>
    <lineage>
        <taxon>Bacteria</taxon>
        <taxon>Bacillati</taxon>
        <taxon>Bacillota</taxon>
        <taxon>Bacilli</taxon>
        <taxon>Bacillales</taxon>
        <taxon>Bacillaceae</taxon>
        <taxon>Pontibacillus</taxon>
    </lineage>
</organism>
<reference evidence="6 7" key="1">
    <citation type="submission" date="2024-09" db="EMBL/GenBank/DDBJ databases">
        <authorList>
            <person name="Sun Q."/>
            <person name="Mori K."/>
        </authorList>
    </citation>
    <scope>NUCLEOTIDE SEQUENCE [LARGE SCALE GENOMIC DNA]</scope>
    <source>
        <strain evidence="6 7">NCAIM B.02529</strain>
    </source>
</reference>
<sequence length="444" mass="48335">MHTKEQQGKQADVVVIGGGSAGVGAAIAAARKGLKVYLLEPTDLLGGIVAKTLGMPVDGAYPKGKSIGGICEEWLESMYQNDPPAALRRACLLPGFEDGLAREVMYDPDIAVHKLFEMVEDAGVHLLMNSTAVNVSKDGNEVKSVTYYDRTGENTIHTKVVIDTSGDGDIADKAGVPFEIGDDKGDMMGATLTFLMQNVDQEKAFEGVEDPFRGDLVKKGIEEKRLNEDMYNIYMMPGFRPGTVYFNSIHIKGIDGRNPEEVQKGTIEARKRAYELIKFVKEEVPGFEHAELEQMAPTLGIRETRRMEGMYTLTKDDVLNGAKFEDGIACCDCTIDDVVRGEGKDSKVIHVSLIDKGVYYQVPYRTLIPKEVNNMLFAGRCFSAEPEAFASARGISTSMIMGQACGTAAHLAITNNTSVQDVDVQALVTDLQQQGVKGIGEEVL</sequence>
<dbReference type="Proteomes" id="UP001589836">
    <property type="component" value="Unassembled WGS sequence"/>
</dbReference>
<evidence type="ECO:0000313" key="6">
    <source>
        <dbReference type="EMBL" id="MFC0523637.1"/>
    </source>
</evidence>
<dbReference type="PANTHER" id="PTHR43498:SF1">
    <property type="entry name" value="COB--COM HETERODISULFIDE REDUCTASE IRON-SULFUR SUBUNIT A"/>
    <property type="match status" value="1"/>
</dbReference>
<evidence type="ECO:0000256" key="1">
    <source>
        <dbReference type="ARBA" id="ARBA00022485"/>
    </source>
</evidence>
<dbReference type="InterPro" id="IPR039650">
    <property type="entry name" value="HdrA-like"/>
</dbReference>
<evidence type="ECO:0000256" key="2">
    <source>
        <dbReference type="ARBA" id="ARBA00022723"/>
    </source>
</evidence>
<evidence type="ECO:0000256" key="4">
    <source>
        <dbReference type="ARBA" id="ARBA00023004"/>
    </source>
</evidence>
<keyword evidence="2" id="KW-0479">Metal-binding</keyword>
<dbReference type="PANTHER" id="PTHR43498">
    <property type="entry name" value="FERREDOXIN:COB-COM HETERODISULFIDE REDUCTASE SUBUNIT A"/>
    <property type="match status" value="1"/>
</dbReference>
<dbReference type="Pfam" id="PF12831">
    <property type="entry name" value="FAD_oxidored"/>
    <property type="match status" value="1"/>
</dbReference>
<accession>A0ABV6LMV1</accession>
<dbReference type="GO" id="GO:0016491">
    <property type="term" value="F:oxidoreductase activity"/>
    <property type="evidence" value="ECO:0007669"/>
    <property type="project" value="UniProtKB-KW"/>
</dbReference>
<comment type="caution">
    <text evidence="6">The sequence shown here is derived from an EMBL/GenBank/DDBJ whole genome shotgun (WGS) entry which is preliminary data.</text>
</comment>
<dbReference type="RefSeq" id="WP_377346698.1">
    <property type="nucleotide sequence ID" value="NZ_JBHLTP010000005.1"/>
</dbReference>
<keyword evidence="5" id="KW-0411">Iron-sulfur</keyword>
<evidence type="ECO:0000313" key="7">
    <source>
        <dbReference type="Proteomes" id="UP001589836"/>
    </source>
</evidence>
<protein>
    <submittedName>
        <fullName evidence="6">FAD-dependent oxidoreductase</fullName>
        <ecNumber evidence="6">1.-.-.-</ecNumber>
    </submittedName>
</protein>
<proteinExistence type="predicted"/>
<dbReference type="EC" id="1.-.-.-" evidence="6"/>
<evidence type="ECO:0000256" key="3">
    <source>
        <dbReference type="ARBA" id="ARBA00023002"/>
    </source>
</evidence>
<keyword evidence="4" id="KW-0408">Iron</keyword>
<dbReference type="SUPFAM" id="SSF51905">
    <property type="entry name" value="FAD/NAD(P)-binding domain"/>
    <property type="match status" value="1"/>
</dbReference>
<keyword evidence="3 6" id="KW-0560">Oxidoreductase</keyword>
<keyword evidence="1" id="KW-0004">4Fe-4S</keyword>
<gene>
    <name evidence="6" type="ORF">ACFFGV_08565</name>
</gene>
<evidence type="ECO:0000256" key="5">
    <source>
        <dbReference type="ARBA" id="ARBA00023014"/>
    </source>
</evidence>